<dbReference type="AlphaFoldDB" id="A0A1H5VUS6"/>
<dbReference type="InterPro" id="IPR049251">
    <property type="entry name" value="DUF6884"/>
</dbReference>
<dbReference type="OrthoDB" id="206471at2157"/>
<feature type="domain" description="DUF6884" evidence="1">
    <location>
        <begin position="8"/>
        <end position="151"/>
    </location>
</feature>
<proteinExistence type="predicted"/>
<dbReference type="EMBL" id="CP031311">
    <property type="protein sequence ID" value="QCC46611.1"/>
    <property type="molecule type" value="Genomic_DNA"/>
</dbReference>
<dbReference type="Proteomes" id="UP000236740">
    <property type="component" value="Unassembled WGS sequence"/>
</dbReference>
<name>A0A1H5VUS6_9EURY</name>
<organism evidence="3 4">
    <name type="scientific">Halobellus limi</name>
    <dbReference type="NCBI Taxonomy" id="699433"/>
    <lineage>
        <taxon>Archaea</taxon>
        <taxon>Methanobacteriati</taxon>
        <taxon>Methanobacteriota</taxon>
        <taxon>Stenosarchaea group</taxon>
        <taxon>Halobacteria</taxon>
        <taxon>Halobacteriales</taxon>
        <taxon>Haloferacaceae</taxon>
        <taxon>Halobellus</taxon>
    </lineage>
</organism>
<sequence length="252" mass="27468">MSDSKTLVLVGCGAAKRDEPAPAKDLYTSTYFAKKREYAETVGDAWLILSAEHGLIAPERVIDPYETSIDDLDDDALDVLAHDVGLSLIDWTTNEIAKGFDVEEIVVLAGRRYVDPLRERDAFSAGISPAVTFPLQTNDLGGIGEQMRWLAERVEAVSAEQPSLVTDGGEYPHPLEDVDGLEEIEVECAVAIETPDEPAYCGGWSDTVELAAPAQFDPDTARITLPGFSWECPECGQPHEFEVEGIRVSNLV</sequence>
<evidence type="ECO:0000259" key="1">
    <source>
        <dbReference type="Pfam" id="PF21818"/>
    </source>
</evidence>
<evidence type="ECO:0000313" key="2">
    <source>
        <dbReference type="EMBL" id="QCC46611.1"/>
    </source>
</evidence>
<dbReference type="RefSeq" id="WP_103990789.1">
    <property type="nucleotide sequence ID" value="NZ_CP031311.1"/>
</dbReference>
<dbReference type="Proteomes" id="UP000296733">
    <property type="component" value="Chromosome"/>
</dbReference>
<dbReference type="Pfam" id="PF21818">
    <property type="entry name" value="DUF6884"/>
    <property type="match status" value="1"/>
</dbReference>
<protein>
    <recommendedName>
        <fullName evidence="1">DUF6884 domain-containing protein</fullName>
    </recommendedName>
</protein>
<keyword evidence="4" id="KW-1185">Reference proteome</keyword>
<dbReference type="KEGG" id="hlm:DV707_02385"/>
<dbReference type="GeneID" id="39856899"/>
<accession>A0A1H5VUS6</accession>
<evidence type="ECO:0000313" key="4">
    <source>
        <dbReference type="Proteomes" id="UP000236740"/>
    </source>
</evidence>
<gene>
    <name evidence="2" type="ORF">DV707_02385</name>
    <name evidence="3" type="ORF">SAMN04488133_1078</name>
</gene>
<reference evidence="2 5" key="2">
    <citation type="journal article" date="2019" name="Nat. Commun.">
        <title>A new type of DNA phosphorothioation-based antiviral system in archaea.</title>
        <authorList>
            <person name="Xiong L."/>
            <person name="Liu S."/>
            <person name="Chen S."/>
            <person name="Xiao Y."/>
            <person name="Zhu B."/>
            <person name="Gao Y."/>
            <person name="Zhang Y."/>
            <person name="Chen B."/>
            <person name="Luo J."/>
            <person name="Deng Z."/>
            <person name="Chen X."/>
            <person name="Wang L."/>
            <person name="Chen S."/>
        </authorList>
    </citation>
    <scope>NUCLEOTIDE SEQUENCE [LARGE SCALE GENOMIC DNA]</scope>
    <source>
        <strain evidence="2 5">CGMCC 1.10331</strain>
    </source>
</reference>
<dbReference type="EMBL" id="FNVN01000001">
    <property type="protein sequence ID" value="SEF91059.1"/>
    <property type="molecule type" value="Genomic_DNA"/>
</dbReference>
<evidence type="ECO:0000313" key="5">
    <source>
        <dbReference type="Proteomes" id="UP000296733"/>
    </source>
</evidence>
<evidence type="ECO:0000313" key="3">
    <source>
        <dbReference type="EMBL" id="SEF91059.1"/>
    </source>
</evidence>
<reference evidence="3 4" key="1">
    <citation type="submission" date="2016-10" db="EMBL/GenBank/DDBJ databases">
        <authorList>
            <person name="de Groot N.N."/>
        </authorList>
    </citation>
    <scope>NUCLEOTIDE SEQUENCE [LARGE SCALE GENOMIC DNA]</scope>
    <source>
        <strain evidence="3 4">CGMCC 1.10331</strain>
    </source>
</reference>